<dbReference type="InterPro" id="IPR006153">
    <property type="entry name" value="Cation/H_exchanger_TM"/>
</dbReference>
<comment type="subcellular location">
    <subcellularLocation>
        <location evidence="10">Cell inner membrane</location>
        <topology evidence="10">Multi-pass membrane protein</topology>
    </subcellularLocation>
    <subcellularLocation>
        <location evidence="1">Cell membrane</location>
        <topology evidence="1">Multi-pass membrane protein</topology>
    </subcellularLocation>
</comment>
<dbReference type="Proteomes" id="UP000076574">
    <property type="component" value="Unassembled WGS sequence"/>
</dbReference>
<feature type="transmembrane region" description="Helical" evidence="10">
    <location>
        <begin position="6"/>
        <end position="24"/>
    </location>
</feature>
<feature type="transmembrane region" description="Helical" evidence="10">
    <location>
        <begin position="236"/>
        <end position="254"/>
    </location>
</feature>
<feature type="transmembrane region" description="Helical" evidence="10">
    <location>
        <begin position="213"/>
        <end position="230"/>
    </location>
</feature>
<keyword evidence="10" id="KW-0050">Antiport</keyword>
<dbReference type="RefSeq" id="WP_068737685.1">
    <property type="nucleotide sequence ID" value="NZ_LVYV01000054.1"/>
</dbReference>
<dbReference type="GO" id="GO:0005886">
    <property type="term" value="C:plasma membrane"/>
    <property type="evidence" value="ECO:0007669"/>
    <property type="project" value="UniProtKB-SubCell"/>
</dbReference>
<dbReference type="GO" id="GO:0098719">
    <property type="term" value="P:sodium ion import across plasma membrane"/>
    <property type="evidence" value="ECO:0007669"/>
    <property type="project" value="TreeGrafter"/>
</dbReference>
<evidence type="ECO:0000256" key="1">
    <source>
        <dbReference type="ARBA" id="ARBA00004651"/>
    </source>
</evidence>
<evidence type="ECO:0000256" key="7">
    <source>
        <dbReference type="ARBA" id="ARBA00023065"/>
    </source>
</evidence>
<evidence type="ECO:0000313" key="12">
    <source>
        <dbReference type="EMBL" id="KZD20863.1"/>
    </source>
</evidence>
<feature type="transmembrane region" description="Helical" evidence="10">
    <location>
        <begin position="57"/>
        <end position="73"/>
    </location>
</feature>
<keyword evidence="10" id="KW-0997">Cell inner membrane</keyword>
<feature type="transmembrane region" description="Helical" evidence="10">
    <location>
        <begin position="85"/>
        <end position="107"/>
    </location>
</feature>
<feature type="transmembrane region" description="Helical" evidence="10">
    <location>
        <begin position="300"/>
        <end position="322"/>
    </location>
</feature>
<dbReference type="PANTHER" id="PTHR10110:SF86">
    <property type="entry name" value="SODIUM_HYDROGEN EXCHANGER 7"/>
    <property type="match status" value="1"/>
</dbReference>
<comment type="caution">
    <text evidence="10">Lacks conserved residue(s) required for the propagation of feature annotation.</text>
</comment>
<keyword evidence="9 10" id="KW-0739">Sodium transport</keyword>
<keyword evidence="7 10" id="KW-0406">Ion transport</keyword>
<proteinExistence type="inferred from homology"/>
<reference evidence="12 13" key="1">
    <citation type="submission" date="2016-03" db="EMBL/GenBank/DDBJ databases">
        <title>Microsymbionts genomes from the relict species Vavilovia formosa (Stev.) Fed.</title>
        <authorList>
            <person name="Kopat V."/>
            <person name="Chirak E."/>
            <person name="Kimeklis A."/>
            <person name="Andronov E."/>
        </authorList>
    </citation>
    <scope>NUCLEOTIDE SEQUENCE [LARGE SCALE GENOMIC DNA]</scope>
    <source>
        <strain evidence="12 13">Vaf07</strain>
    </source>
</reference>
<dbReference type="AlphaFoldDB" id="A0A163XG02"/>
<dbReference type="GO" id="GO:0015385">
    <property type="term" value="F:sodium:proton antiporter activity"/>
    <property type="evidence" value="ECO:0007669"/>
    <property type="project" value="InterPro"/>
</dbReference>
<feature type="domain" description="Cation/H+ exchanger transmembrane" evidence="11">
    <location>
        <begin position="13"/>
        <end position="403"/>
    </location>
</feature>
<sequence length="527" mass="57207">MTAVSRFEIILLLMAVIVLLDMIARRFQLPRAAALILGGIGFALIPGTPDVEIDPELVLVLFLPPLLMSSAWFTSWRDFRADLRIILQLAVGAVFFTTLVVGVVAHWVMPSLPWAACFALGAIVSPPDSVAAKAVLQSVPLPPRIIVLLEGESLVNDASGLVLLRFAIAAALTGSFSATAATVSFFSVAIGGLLVGIAFAFAAILVIKRIKDIDLAIAWTFLVAWISYIAAEKLHVSGVLSTVACGMILGWKQHEFFGAATRTRATAAWSVVVFVLESLVFILIGLSLRGVLYRLGGYDALVALLPATGAIIAAVILARFVWMFPGTYLPRMLMPRLRARDPAPPWTVPFIMSWAGLRGVVSLAAALSLPEQFPGRDVILAITFAVILLTVLVQGSTLAPIVRRLIKTENVRTPHHSKLSEAQARARVATAQFSAVEKASRNDDGTHRHPRLFEQYTYRKGAAARYAEEAEALSPHRIDHYTTVLAAIEAGRAELLKMHREGEIHDSVLHAIEEGLDLEEVNARRFL</sequence>
<evidence type="ECO:0000256" key="8">
    <source>
        <dbReference type="ARBA" id="ARBA00023136"/>
    </source>
</evidence>
<keyword evidence="6 10" id="KW-0915">Sodium</keyword>
<comment type="similarity">
    <text evidence="10">Belongs to the monovalent cation:proton antiporter 1 (CPA1) transporter (TC 2.A.36) family.</text>
</comment>
<evidence type="ECO:0000256" key="5">
    <source>
        <dbReference type="ARBA" id="ARBA00022989"/>
    </source>
</evidence>
<dbReference type="OrthoDB" id="9809206at2"/>
<keyword evidence="5 10" id="KW-1133">Transmembrane helix</keyword>
<evidence type="ECO:0000256" key="3">
    <source>
        <dbReference type="ARBA" id="ARBA00022475"/>
    </source>
</evidence>
<evidence type="ECO:0000256" key="10">
    <source>
        <dbReference type="RuleBase" id="RU366002"/>
    </source>
</evidence>
<evidence type="ECO:0000256" key="4">
    <source>
        <dbReference type="ARBA" id="ARBA00022692"/>
    </source>
</evidence>
<dbReference type="Pfam" id="PF00999">
    <property type="entry name" value="Na_H_Exchanger"/>
    <property type="match status" value="1"/>
</dbReference>
<feature type="transmembrane region" description="Helical" evidence="10">
    <location>
        <begin position="184"/>
        <end position="206"/>
    </location>
</feature>
<organism evidence="12 13">
    <name type="scientific">Tardiphaga robiniae</name>
    <dbReference type="NCBI Taxonomy" id="943830"/>
    <lineage>
        <taxon>Bacteria</taxon>
        <taxon>Pseudomonadati</taxon>
        <taxon>Pseudomonadota</taxon>
        <taxon>Alphaproteobacteria</taxon>
        <taxon>Hyphomicrobiales</taxon>
        <taxon>Nitrobacteraceae</taxon>
        <taxon>Tardiphaga</taxon>
    </lineage>
</organism>
<keyword evidence="3" id="KW-1003">Cell membrane</keyword>
<feature type="transmembrane region" description="Helical" evidence="10">
    <location>
        <begin position="266"/>
        <end position="288"/>
    </location>
</feature>
<evidence type="ECO:0000256" key="6">
    <source>
        <dbReference type="ARBA" id="ARBA00023053"/>
    </source>
</evidence>
<comment type="caution">
    <text evidence="12">The sequence shown here is derived from an EMBL/GenBank/DDBJ whole genome shotgun (WGS) entry which is preliminary data.</text>
</comment>
<dbReference type="PANTHER" id="PTHR10110">
    <property type="entry name" value="SODIUM/HYDROGEN EXCHANGER"/>
    <property type="match status" value="1"/>
</dbReference>
<name>A0A163XG02_9BRAD</name>
<feature type="transmembrane region" description="Helical" evidence="10">
    <location>
        <begin position="378"/>
        <end position="402"/>
    </location>
</feature>
<gene>
    <name evidence="12" type="ORF">A4A58_16610</name>
</gene>
<evidence type="ECO:0000313" key="13">
    <source>
        <dbReference type="Proteomes" id="UP000076574"/>
    </source>
</evidence>
<dbReference type="GO" id="GO:0051453">
    <property type="term" value="P:regulation of intracellular pH"/>
    <property type="evidence" value="ECO:0007669"/>
    <property type="project" value="TreeGrafter"/>
</dbReference>
<keyword evidence="8 10" id="KW-0472">Membrane</keyword>
<feature type="transmembrane region" description="Helical" evidence="10">
    <location>
        <begin position="157"/>
        <end position="178"/>
    </location>
</feature>
<dbReference type="EMBL" id="LVYV01000054">
    <property type="protein sequence ID" value="KZD20863.1"/>
    <property type="molecule type" value="Genomic_DNA"/>
</dbReference>
<evidence type="ECO:0000256" key="2">
    <source>
        <dbReference type="ARBA" id="ARBA00022448"/>
    </source>
</evidence>
<keyword evidence="2 10" id="KW-0813">Transport</keyword>
<dbReference type="GO" id="GO:0015386">
    <property type="term" value="F:potassium:proton antiporter activity"/>
    <property type="evidence" value="ECO:0007669"/>
    <property type="project" value="TreeGrafter"/>
</dbReference>
<dbReference type="Gene3D" id="6.10.140.1330">
    <property type="match status" value="1"/>
</dbReference>
<dbReference type="InterPro" id="IPR018422">
    <property type="entry name" value="Cation/H_exchanger_CPA1"/>
</dbReference>
<protein>
    <submittedName>
        <fullName evidence="12">Na+/H+ antiporter</fullName>
    </submittedName>
</protein>
<evidence type="ECO:0000259" key="11">
    <source>
        <dbReference type="Pfam" id="PF00999"/>
    </source>
</evidence>
<comment type="function">
    <text evidence="10">Na(+)/H(+) antiporter that extrudes sodium in exchange for external protons.</text>
</comment>
<keyword evidence="13" id="KW-1185">Reference proteome</keyword>
<dbReference type="NCBIfam" id="TIGR00831">
    <property type="entry name" value="a_cpa1"/>
    <property type="match status" value="1"/>
</dbReference>
<dbReference type="STRING" id="943830.A4A58_16610"/>
<accession>A0A163XG02</accession>
<keyword evidence="4 10" id="KW-0812">Transmembrane</keyword>
<dbReference type="InterPro" id="IPR004705">
    <property type="entry name" value="Cation/H_exchanger_CPA1_bac"/>
</dbReference>
<evidence type="ECO:0000256" key="9">
    <source>
        <dbReference type="ARBA" id="ARBA00023201"/>
    </source>
</evidence>